<organism evidence="3 4">
    <name type="scientific">Pelagibacterium luteolum</name>
    <dbReference type="NCBI Taxonomy" id="440168"/>
    <lineage>
        <taxon>Bacteria</taxon>
        <taxon>Pseudomonadati</taxon>
        <taxon>Pseudomonadota</taxon>
        <taxon>Alphaproteobacteria</taxon>
        <taxon>Hyphomicrobiales</taxon>
        <taxon>Devosiaceae</taxon>
        <taxon>Pelagibacterium</taxon>
    </lineage>
</organism>
<dbReference type="Pfam" id="PF00982">
    <property type="entry name" value="Glyco_transf_20"/>
    <property type="match status" value="1"/>
</dbReference>
<dbReference type="SUPFAM" id="SSF53756">
    <property type="entry name" value="UDP-Glycosyltransferase/glycogen phosphorylase"/>
    <property type="match status" value="1"/>
</dbReference>
<dbReference type="EMBL" id="FNCS01000003">
    <property type="protein sequence ID" value="SDG50849.1"/>
    <property type="molecule type" value="Genomic_DNA"/>
</dbReference>
<dbReference type="InterPro" id="IPR001830">
    <property type="entry name" value="Glyco_trans_20"/>
</dbReference>
<dbReference type="RefSeq" id="WP_090594392.1">
    <property type="nucleotide sequence ID" value="NZ_FNCS01000003.1"/>
</dbReference>
<protein>
    <submittedName>
        <fullName evidence="3">Trehalose 6-phosphate synthase</fullName>
    </submittedName>
</protein>
<comment type="similarity">
    <text evidence="1">Belongs to the glycosyltransferase 20 family.</text>
</comment>
<feature type="region of interest" description="Disordered" evidence="2">
    <location>
        <begin position="453"/>
        <end position="492"/>
    </location>
</feature>
<dbReference type="Gene3D" id="3.40.50.2000">
    <property type="entry name" value="Glycogen Phosphorylase B"/>
    <property type="match status" value="2"/>
</dbReference>
<dbReference type="OrthoDB" id="9815690at2"/>
<dbReference type="STRING" id="440168.SAMN04487974_103269"/>
<proteinExistence type="inferred from homology"/>
<gene>
    <name evidence="3" type="ORF">SAMN04487974_103269</name>
</gene>
<evidence type="ECO:0000256" key="1">
    <source>
        <dbReference type="ARBA" id="ARBA00008799"/>
    </source>
</evidence>
<keyword evidence="4" id="KW-1185">Reference proteome</keyword>
<dbReference type="PANTHER" id="PTHR10788:SF106">
    <property type="entry name" value="BCDNA.GH08860"/>
    <property type="match status" value="1"/>
</dbReference>
<evidence type="ECO:0000313" key="3">
    <source>
        <dbReference type="EMBL" id="SDG50849.1"/>
    </source>
</evidence>
<reference evidence="3 4" key="1">
    <citation type="submission" date="2016-10" db="EMBL/GenBank/DDBJ databases">
        <authorList>
            <person name="de Groot N.N."/>
        </authorList>
    </citation>
    <scope>NUCLEOTIDE SEQUENCE [LARGE SCALE GENOMIC DNA]</scope>
    <source>
        <strain evidence="3 4">CGMCC 1.10267</strain>
    </source>
</reference>
<dbReference type="Proteomes" id="UP000199495">
    <property type="component" value="Unassembled WGS sequence"/>
</dbReference>
<dbReference type="GO" id="GO:0005992">
    <property type="term" value="P:trehalose biosynthetic process"/>
    <property type="evidence" value="ECO:0007669"/>
    <property type="project" value="InterPro"/>
</dbReference>
<dbReference type="GO" id="GO:0003825">
    <property type="term" value="F:alpha,alpha-trehalose-phosphate synthase (UDP-forming) activity"/>
    <property type="evidence" value="ECO:0007669"/>
    <property type="project" value="TreeGrafter"/>
</dbReference>
<dbReference type="AlphaFoldDB" id="A0A1G7UUS2"/>
<name>A0A1G7UUS2_9HYPH</name>
<evidence type="ECO:0000313" key="4">
    <source>
        <dbReference type="Proteomes" id="UP000199495"/>
    </source>
</evidence>
<accession>A0A1G7UUS2</accession>
<sequence length="510" mass="56669">MSRLVIVSNRIPGKSPAAGGLAVALKKTLSARDGFWFGWSGAFAESPEKKARFETVDGLQIGAIDLTRSDHQSYYAGFSNSILWPAFHLRLDLTDIQSHWYEGYRGVNAQFADALIPHLKRDDVIWVHDYHLIPLATELRRRNIRNRIGFYLHIPFPTPDALNAIPHHEDLLNDLMAYDLVGLQAQRDVAAFNEFIAHEEMVRAGGGTPFHFDTGSTIIKAFPIGSDPDAFAKLAVSPNAQKMYKKVERAMNGRSMLLGVDRLDYSKGLPQRIQSYEKLLENNANLRRAVHMIQIAPPSRDTIKEYQIISDELDTAVGRVTGRFAEPDWLPITYVKRAYAQASLAGLYRLAKVGLVTPLRDGMNLVAHEYVGSQDPEDPGVLVLSRFAGAAEIFHDALLINPFDSDETAEAMRRAVTMPLDERKARWTSLMAAAREHNVDNWADSFLDALGDGGETRSTSDNGDDDSSERLDTELLPRSGTLGTGSTMPIERPSNARALLPWLRSIFSGA</sequence>
<dbReference type="PANTHER" id="PTHR10788">
    <property type="entry name" value="TREHALOSE-6-PHOSPHATE SYNTHASE"/>
    <property type="match status" value="1"/>
</dbReference>
<evidence type="ECO:0000256" key="2">
    <source>
        <dbReference type="SAM" id="MobiDB-lite"/>
    </source>
</evidence>
<dbReference type="CDD" id="cd03788">
    <property type="entry name" value="GT20_TPS"/>
    <property type="match status" value="1"/>
</dbReference>